<accession>A0A2Z7C7Y3</accession>
<gene>
    <name evidence="2" type="ORF">F511_11687</name>
</gene>
<reference evidence="2 3" key="1">
    <citation type="journal article" date="2015" name="Proc. Natl. Acad. Sci. U.S.A.">
        <title>The resurrection genome of Boea hygrometrica: A blueprint for survival of dehydration.</title>
        <authorList>
            <person name="Xiao L."/>
            <person name="Yang G."/>
            <person name="Zhang L."/>
            <person name="Yang X."/>
            <person name="Zhao S."/>
            <person name="Ji Z."/>
            <person name="Zhou Q."/>
            <person name="Hu M."/>
            <person name="Wang Y."/>
            <person name="Chen M."/>
            <person name="Xu Y."/>
            <person name="Jin H."/>
            <person name="Xiao X."/>
            <person name="Hu G."/>
            <person name="Bao F."/>
            <person name="Hu Y."/>
            <person name="Wan P."/>
            <person name="Li L."/>
            <person name="Deng X."/>
            <person name="Kuang T."/>
            <person name="Xiang C."/>
            <person name="Zhu J.K."/>
            <person name="Oliver M.J."/>
            <person name="He Y."/>
        </authorList>
    </citation>
    <scope>NUCLEOTIDE SEQUENCE [LARGE SCALE GENOMIC DNA]</scope>
    <source>
        <strain evidence="3">cv. XS01</strain>
    </source>
</reference>
<dbReference type="AlphaFoldDB" id="A0A2Z7C7Y3"/>
<dbReference type="EMBL" id="KQ999306">
    <property type="protein sequence ID" value="KZV42091.1"/>
    <property type="molecule type" value="Genomic_DNA"/>
</dbReference>
<protein>
    <recommendedName>
        <fullName evidence="4">DUF1639 family protein</fullName>
    </recommendedName>
</protein>
<feature type="compositionally biased region" description="Gly residues" evidence="1">
    <location>
        <begin position="20"/>
        <end position="30"/>
    </location>
</feature>
<evidence type="ECO:0000313" key="2">
    <source>
        <dbReference type="EMBL" id="KZV42091.1"/>
    </source>
</evidence>
<feature type="region of interest" description="Disordered" evidence="1">
    <location>
        <begin position="1"/>
        <end position="64"/>
    </location>
</feature>
<organism evidence="2 3">
    <name type="scientific">Dorcoceras hygrometricum</name>
    <dbReference type="NCBI Taxonomy" id="472368"/>
    <lineage>
        <taxon>Eukaryota</taxon>
        <taxon>Viridiplantae</taxon>
        <taxon>Streptophyta</taxon>
        <taxon>Embryophyta</taxon>
        <taxon>Tracheophyta</taxon>
        <taxon>Spermatophyta</taxon>
        <taxon>Magnoliopsida</taxon>
        <taxon>eudicotyledons</taxon>
        <taxon>Gunneridae</taxon>
        <taxon>Pentapetalae</taxon>
        <taxon>asterids</taxon>
        <taxon>lamiids</taxon>
        <taxon>Lamiales</taxon>
        <taxon>Gesneriaceae</taxon>
        <taxon>Didymocarpoideae</taxon>
        <taxon>Trichosporeae</taxon>
        <taxon>Loxocarpinae</taxon>
        <taxon>Dorcoceras</taxon>
    </lineage>
</organism>
<sequence>MGLILPGHRHHQQSSQLRQTGGGGGGGGEKGSPDSEFVFLGSHHMGSTPPHVKHGGRGIGDVESNGVTNVRENAMFDRRKDPGESKVSIFMEGGEVSVSPQSLTPNPTAMAVGSDINRPWNLRKRRAACKTPASGFVDGVHGAGGKGVMADGAAAVTDKSLRSGGNGCGEKRKREKFSVALSKGEIEEDFLAFTGHRPPRRPKKRAKNVQRGLDTLFPGLWLTEITPELYKVSGAAP</sequence>
<evidence type="ECO:0008006" key="4">
    <source>
        <dbReference type="Google" id="ProtNLM"/>
    </source>
</evidence>
<dbReference type="PANTHER" id="PTHR33130">
    <property type="entry name" value="PUTATIVE (DUF1639)-RELATED"/>
    <property type="match status" value="1"/>
</dbReference>
<dbReference type="OrthoDB" id="769821at2759"/>
<evidence type="ECO:0000313" key="3">
    <source>
        <dbReference type="Proteomes" id="UP000250235"/>
    </source>
</evidence>
<dbReference type="PANTHER" id="PTHR33130:SF43">
    <property type="entry name" value="OS01G0688600 PROTEIN"/>
    <property type="match status" value="1"/>
</dbReference>
<name>A0A2Z7C7Y3_9LAMI</name>
<dbReference type="Proteomes" id="UP000250235">
    <property type="component" value="Unassembled WGS sequence"/>
</dbReference>
<proteinExistence type="predicted"/>
<evidence type="ECO:0000256" key="1">
    <source>
        <dbReference type="SAM" id="MobiDB-lite"/>
    </source>
</evidence>
<dbReference type="InterPro" id="IPR012438">
    <property type="entry name" value="DUF1639"/>
</dbReference>
<keyword evidence="3" id="KW-1185">Reference proteome</keyword>
<dbReference type="Pfam" id="PF07797">
    <property type="entry name" value="DUF1639"/>
    <property type="match status" value="1"/>
</dbReference>